<dbReference type="AlphaFoldDB" id="A0A5K7SBI3"/>
<dbReference type="InterPro" id="IPR008983">
    <property type="entry name" value="Tumour_necrosis_fac-like_dom"/>
</dbReference>
<keyword evidence="3" id="KW-0969">Cilium</keyword>
<protein>
    <submittedName>
        <fullName evidence="3">Flagellar hook-length control protein FliK</fullName>
    </submittedName>
</protein>
<keyword evidence="4" id="KW-1185">Reference proteome</keyword>
<proteinExistence type="predicted"/>
<dbReference type="Gene3D" id="2.60.120.40">
    <property type="match status" value="1"/>
</dbReference>
<keyword evidence="3" id="KW-0966">Cell projection</keyword>
<sequence>MKKLLVILAVIITFSLTVNAQVSVGIASPDASAMLDVTSTTKGLLTPRMTAAQRAAISSPATGLIVYQTDGATGFYYYTGAAWVVLINGTDALPAVNGSAVTNLNASNLASGTVPTARLGSGTASSATYLRGDGTWSTPATGGSGLSDFGYVYEFATIADATVVGGADVPFSNNGPLTNTNHTAGTTTITVNTAGSYKVDYSINITAGIGSAIAVAVNGTVDASTNITCLVASGHISGTAIFPLAAGDVLTLRNNSATPLTLNLAPGIGAQFNMIKLD</sequence>
<organism evidence="3 4">
    <name type="scientific">Aquipluma nitroreducens</name>
    <dbReference type="NCBI Taxonomy" id="2010828"/>
    <lineage>
        <taxon>Bacteria</taxon>
        <taxon>Pseudomonadati</taxon>
        <taxon>Bacteroidota</taxon>
        <taxon>Bacteroidia</taxon>
        <taxon>Marinilabiliales</taxon>
        <taxon>Prolixibacteraceae</taxon>
        <taxon>Aquipluma</taxon>
    </lineage>
</organism>
<dbReference type="Proteomes" id="UP001193389">
    <property type="component" value="Chromosome"/>
</dbReference>
<gene>
    <name evidence="3" type="ORF">AQPE_3116</name>
</gene>
<feature type="signal peptide" evidence="1">
    <location>
        <begin position="1"/>
        <end position="20"/>
    </location>
</feature>
<evidence type="ECO:0000256" key="1">
    <source>
        <dbReference type="SAM" id="SignalP"/>
    </source>
</evidence>
<keyword evidence="3" id="KW-0282">Flagellum</keyword>
<feature type="domain" description="BclA C-terminal" evidence="2">
    <location>
        <begin position="162"/>
        <end position="277"/>
    </location>
</feature>
<dbReference type="KEGG" id="anf:AQPE_3116"/>
<evidence type="ECO:0000313" key="4">
    <source>
        <dbReference type="Proteomes" id="UP001193389"/>
    </source>
</evidence>
<keyword evidence="1" id="KW-0732">Signal</keyword>
<dbReference type="Pfam" id="PF18573">
    <property type="entry name" value="BclA_C"/>
    <property type="match status" value="1"/>
</dbReference>
<dbReference type="InterPro" id="IPR041415">
    <property type="entry name" value="BclA_C"/>
</dbReference>
<dbReference type="EMBL" id="AP018694">
    <property type="protein sequence ID" value="BBE18943.1"/>
    <property type="molecule type" value="Genomic_DNA"/>
</dbReference>
<name>A0A5K7SBI3_9BACT</name>
<evidence type="ECO:0000313" key="3">
    <source>
        <dbReference type="EMBL" id="BBE18943.1"/>
    </source>
</evidence>
<evidence type="ECO:0000259" key="2">
    <source>
        <dbReference type="Pfam" id="PF18573"/>
    </source>
</evidence>
<reference evidence="3" key="1">
    <citation type="journal article" date="2020" name="Int. J. Syst. Evol. Microbiol.">
        <title>Aquipluma nitroreducens gen. nov. sp. nov., a novel facultatively anaerobic bacterium isolated from a freshwater lake.</title>
        <authorList>
            <person name="Watanabe M."/>
            <person name="Kojima H."/>
            <person name="Fukui M."/>
        </authorList>
    </citation>
    <scope>NUCLEOTIDE SEQUENCE</scope>
    <source>
        <strain evidence="3">MeG22</strain>
    </source>
</reference>
<accession>A0A5K7SBI3</accession>
<feature type="chain" id="PRO_5024424328" evidence="1">
    <location>
        <begin position="21"/>
        <end position="278"/>
    </location>
</feature>
<dbReference type="RefSeq" id="WP_318347228.1">
    <property type="nucleotide sequence ID" value="NZ_AP018694.1"/>
</dbReference>